<sequence>MAAMATMQLMIWIKMGMPNFRTQNLQPLIRL</sequence>
<dbReference type="EMBL" id="JBAMMX010000018">
    <property type="protein sequence ID" value="KAK6922965.1"/>
    <property type="molecule type" value="Genomic_DNA"/>
</dbReference>
<protein>
    <submittedName>
        <fullName evidence="1">Uncharacterized protein</fullName>
    </submittedName>
</protein>
<proteinExistence type="predicted"/>
<reference evidence="1 2" key="1">
    <citation type="submission" date="2023-12" db="EMBL/GenBank/DDBJ databases">
        <title>A high-quality genome assembly for Dillenia turbinata (Dilleniales).</title>
        <authorList>
            <person name="Chanderbali A."/>
        </authorList>
    </citation>
    <scope>NUCLEOTIDE SEQUENCE [LARGE SCALE GENOMIC DNA]</scope>
    <source>
        <strain evidence="1">LSX21</strain>
        <tissue evidence="1">Leaf</tissue>
    </source>
</reference>
<dbReference type="AlphaFoldDB" id="A0AAN8Z549"/>
<keyword evidence="2" id="KW-1185">Reference proteome</keyword>
<organism evidence="1 2">
    <name type="scientific">Dillenia turbinata</name>
    <dbReference type="NCBI Taxonomy" id="194707"/>
    <lineage>
        <taxon>Eukaryota</taxon>
        <taxon>Viridiplantae</taxon>
        <taxon>Streptophyta</taxon>
        <taxon>Embryophyta</taxon>
        <taxon>Tracheophyta</taxon>
        <taxon>Spermatophyta</taxon>
        <taxon>Magnoliopsida</taxon>
        <taxon>eudicotyledons</taxon>
        <taxon>Gunneridae</taxon>
        <taxon>Pentapetalae</taxon>
        <taxon>Dilleniales</taxon>
        <taxon>Dilleniaceae</taxon>
        <taxon>Dillenia</taxon>
    </lineage>
</organism>
<evidence type="ECO:0000313" key="2">
    <source>
        <dbReference type="Proteomes" id="UP001370490"/>
    </source>
</evidence>
<name>A0AAN8Z549_9MAGN</name>
<evidence type="ECO:0000313" key="1">
    <source>
        <dbReference type="EMBL" id="KAK6922965.1"/>
    </source>
</evidence>
<dbReference type="Proteomes" id="UP001370490">
    <property type="component" value="Unassembled WGS sequence"/>
</dbReference>
<accession>A0AAN8Z549</accession>
<comment type="caution">
    <text evidence="1">The sequence shown here is derived from an EMBL/GenBank/DDBJ whole genome shotgun (WGS) entry which is preliminary data.</text>
</comment>
<gene>
    <name evidence="1" type="ORF">RJ641_011269</name>
</gene>